<name>A0A938B3Y7_UNCTE</name>
<dbReference type="Pfam" id="PF13279">
    <property type="entry name" value="4HBT_2"/>
    <property type="match status" value="1"/>
</dbReference>
<dbReference type="PANTHER" id="PTHR31793:SF27">
    <property type="entry name" value="NOVEL THIOESTERASE SUPERFAMILY DOMAIN AND SAPOSIN A-TYPE DOMAIN CONTAINING PROTEIN (0610012H03RIK)"/>
    <property type="match status" value="1"/>
</dbReference>
<dbReference type="NCBIfam" id="TIGR00051">
    <property type="entry name" value="YbgC/FadM family acyl-CoA thioesterase"/>
    <property type="match status" value="1"/>
</dbReference>
<dbReference type="InterPro" id="IPR029069">
    <property type="entry name" value="HotDog_dom_sf"/>
</dbReference>
<comment type="similarity">
    <text evidence="1">Belongs to the 4-hydroxybenzoyl-CoA thioesterase family.</text>
</comment>
<dbReference type="AlphaFoldDB" id="A0A938B3Y7"/>
<evidence type="ECO:0000313" key="4">
    <source>
        <dbReference type="Proteomes" id="UP000712673"/>
    </source>
</evidence>
<dbReference type="InterPro" id="IPR006684">
    <property type="entry name" value="YbgC/YbaW"/>
</dbReference>
<reference evidence="3" key="1">
    <citation type="submission" date="2019-03" db="EMBL/GenBank/DDBJ databases">
        <title>Lake Tanganyika Metagenome-Assembled Genomes (MAGs).</title>
        <authorList>
            <person name="Tran P."/>
        </authorList>
    </citation>
    <scope>NUCLEOTIDE SEQUENCE</scope>
    <source>
        <strain evidence="3">K_DeepCast_65m_m2_066</strain>
    </source>
</reference>
<dbReference type="SUPFAM" id="SSF54637">
    <property type="entry name" value="Thioesterase/thiol ester dehydrase-isomerase"/>
    <property type="match status" value="1"/>
</dbReference>
<dbReference type="GO" id="GO:0047617">
    <property type="term" value="F:fatty acyl-CoA hydrolase activity"/>
    <property type="evidence" value="ECO:0007669"/>
    <property type="project" value="TreeGrafter"/>
</dbReference>
<organism evidence="3 4">
    <name type="scientific">Tectimicrobiota bacterium</name>
    <dbReference type="NCBI Taxonomy" id="2528274"/>
    <lineage>
        <taxon>Bacteria</taxon>
        <taxon>Pseudomonadati</taxon>
        <taxon>Nitrospinota/Tectimicrobiota group</taxon>
        <taxon>Candidatus Tectimicrobiota</taxon>
    </lineage>
</organism>
<comment type="caution">
    <text evidence="3">The sequence shown here is derived from an EMBL/GenBank/DDBJ whole genome shotgun (WGS) entry which is preliminary data.</text>
</comment>
<sequence>MTSPIDFFYPMRVQFEHTDAQGRVFYAHYLRLLDQARCAYWEALGFTIDDVRQIENDTVIVHLEADYLGPAAFYDLLHITVAAQRLGRSSLHLTYRVLHAETRQEICTARMVMVQVDLATETSRPWSTAFRAALMRYHGPQIAPAAVET</sequence>
<evidence type="ECO:0000256" key="2">
    <source>
        <dbReference type="ARBA" id="ARBA00022801"/>
    </source>
</evidence>
<evidence type="ECO:0000313" key="3">
    <source>
        <dbReference type="EMBL" id="MBM3225554.1"/>
    </source>
</evidence>
<dbReference type="InterPro" id="IPR050563">
    <property type="entry name" value="4-hydroxybenzoyl-CoA_TE"/>
</dbReference>
<protein>
    <submittedName>
        <fullName evidence="3">Acyl-CoA thioesterase</fullName>
    </submittedName>
</protein>
<dbReference type="EMBL" id="VGLS01000611">
    <property type="protein sequence ID" value="MBM3225554.1"/>
    <property type="molecule type" value="Genomic_DNA"/>
</dbReference>
<proteinExistence type="inferred from homology"/>
<dbReference type="Proteomes" id="UP000712673">
    <property type="component" value="Unassembled WGS sequence"/>
</dbReference>
<accession>A0A938B3Y7</accession>
<dbReference type="PANTHER" id="PTHR31793">
    <property type="entry name" value="4-HYDROXYBENZOYL-COA THIOESTERASE FAMILY MEMBER"/>
    <property type="match status" value="1"/>
</dbReference>
<keyword evidence="2" id="KW-0378">Hydrolase</keyword>
<dbReference type="CDD" id="cd00586">
    <property type="entry name" value="4HBT"/>
    <property type="match status" value="1"/>
</dbReference>
<evidence type="ECO:0000256" key="1">
    <source>
        <dbReference type="ARBA" id="ARBA00005953"/>
    </source>
</evidence>
<dbReference type="Gene3D" id="3.10.129.10">
    <property type="entry name" value="Hotdog Thioesterase"/>
    <property type="match status" value="1"/>
</dbReference>
<gene>
    <name evidence="3" type="ORF">FJZ47_17385</name>
</gene>